<dbReference type="Gene3D" id="1.20.1600.10">
    <property type="entry name" value="Outer membrane efflux proteins (OEP)"/>
    <property type="match status" value="1"/>
</dbReference>
<accession>A0A5C6LRH0</accession>
<proteinExistence type="predicted"/>
<keyword evidence="2" id="KW-1185">Reference proteome</keyword>
<dbReference type="EMBL" id="VOHS01000018">
    <property type="protein sequence ID" value="TWV99176.1"/>
    <property type="molecule type" value="Genomic_DNA"/>
</dbReference>
<dbReference type="GO" id="GO:0015562">
    <property type="term" value="F:efflux transmembrane transporter activity"/>
    <property type="evidence" value="ECO:0007669"/>
    <property type="project" value="InterPro"/>
</dbReference>
<dbReference type="Proteomes" id="UP000318815">
    <property type="component" value="Unassembled WGS sequence"/>
</dbReference>
<protein>
    <recommendedName>
        <fullName evidence="3">TolC family protein</fullName>
    </recommendedName>
</protein>
<dbReference type="OrthoDB" id="367883at2"/>
<dbReference type="SUPFAM" id="SSF56954">
    <property type="entry name" value="Outer membrane efflux proteins (OEP)"/>
    <property type="match status" value="1"/>
</dbReference>
<evidence type="ECO:0000313" key="1">
    <source>
        <dbReference type="EMBL" id="TWV99176.1"/>
    </source>
</evidence>
<comment type="caution">
    <text evidence="1">The sequence shown here is derived from an EMBL/GenBank/DDBJ whole genome shotgun (WGS) entry which is preliminary data.</text>
</comment>
<gene>
    <name evidence="1" type="ORF">FEF09_18060</name>
</gene>
<reference evidence="1 2" key="1">
    <citation type="submission" date="2019-08" db="EMBL/GenBank/DDBJ databases">
        <title>Whole genome sequencing of chitin degrading bacteria Chitinophaga pinensis YS16.</title>
        <authorList>
            <person name="Singh R.P."/>
            <person name="Manchanda G."/>
            <person name="Maurya I.K."/>
            <person name="Joshi N.K."/>
            <person name="Srivastava A.K."/>
        </authorList>
    </citation>
    <scope>NUCLEOTIDE SEQUENCE [LARGE SCALE GENOMIC DNA]</scope>
    <source>
        <strain evidence="1 2">YS-16</strain>
    </source>
</reference>
<dbReference type="AlphaFoldDB" id="A0A5C6LRH0"/>
<evidence type="ECO:0000313" key="2">
    <source>
        <dbReference type="Proteomes" id="UP000318815"/>
    </source>
</evidence>
<organism evidence="1 2">
    <name type="scientific">Chitinophaga pinensis</name>
    <dbReference type="NCBI Taxonomy" id="79329"/>
    <lineage>
        <taxon>Bacteria</taxon>
        <taxon>Pseudomonadati</taxon>
        <taxon>Bacteroidota</taxon>
        <taxon>Chitinophagia</taxon>
        <taxon>Chitinophagales</taxon>
        <taxon>Chitinophagaceae</taxon>
        <taxon>Chitinophaga</taxon>
    </lineage>
</organism>
<name>A0A5C6LRH0_9BACT</name>
<dbReference type="RefSeq" id="WP_146306412.1">
    <property type="nucleotide sequence ID" value="NZ_VOHS01000018.1"/>
</dbReference>
<evidence type="ECO:0008006" key="3">
    <source>
        <dbReference type="Google" id="ProtNLM"/>
    </source>
</evidence>
<sequence>MKQYHHLKAYIFTGLLALHILGAGSSHLMAQAISLDSVISKARRNNNSLKADALEIDRAQSQTIISRTYLRPEVSFSSAVNHYFQQPLFFGFGDAGTTPADKIGYGRFGGKDQANASLDVSIPIYSPVNRSTIEKNKLEETQSRLQHRMKEADITAAVKQVYLRILVLERRNNCNRKV</sequence>